<protein>
    <submittedName>
        <fullName evidence="3">ABC-type transport system involved in Fe-S cluster assembly, permease component</fullName>
    </submittedName>
</protein>
<evidence type="ECO:0000256" key="1">
    <source>
        <dbReference type="ARBA" id="ARBA00043967"/>
    </source>
</evidence>
<dbReference type="GO" id="GO:0016226">
    <property type="term" value="P:iron-sulfur cluster assembly"/>
    <property type="evidence" value="ECO:0007669"/>
    <property type="project" value="InterPro"/>
</dbReference>
<gene>
    <name evidence="3" type="ORF">CTER_0619</name>
</gene>
<dbReference type="RefSeq" id="WP_004623887.1">
    <property type="nucleotide sequence ID" value="NZ_AORV01000020.1"/>
</dbReference>
<dbReference type="InterPro" id="IPR011542">
    <property type="entry name" value="SUF_FeS_clus_asmbl_SufD"/>
</dbReference>
<dbReference type="EMBL" id="AORV01000020">
    <property type="protein sequence ID" value="EMS73391.1"/>
    <property type="molecule type" value="Genomic_DNA"/>
</dbReference>
<evidence type="ECO:0000259" key="2">
    <source>
        <dbReference type="Pfam" id="PF01458"/>
    </source>
</evidence>
<accession>S0FSU3</accession>
<dbReference type="PANTHER" id="PTHR43575">
    <property type="entry name" value="PROTEIN ABCI7, CHLOROPLASTIC"/>
    <property type="match status" value="1"/>
</dbReference>
<dbReference type="NCBIfam" id="TIGR01981">
    <property type="entry name" value="sufD"/>
    <property type="match status" value="1"/>
</dbReference>
<organism evidence="3 4">
    <name type="scientific">Ruminiclostridium cellobioparum subsp. termitidis CT1112</name>
    <dbReference type="NCBI Taxonomy" id="1195236"/>
    <lineage>
        <taxon>Bacteria</taxon>
        <taxon>Bacillati</taxon>
        <taxon>Bacillota</taxon>
        <taxon>Clostridia</taxon>
        <taxon>Eubacteriales</taxon>
        <taxon>Oscillospiraceae</taxon>
        <taxon>Ruminiclostridium</taxon>
    </lineage>
</organism>
<name>S0FSU3_RUMCE</name>
<dbReference type="PATRIC" id="fig|1195236.3.peg.942"/>
<comment type="caution">
    <text evidence="3">The sequence shown here is derived from an EMBL/GenBank/DDBJ whole genome shotgun (WGS) entry which is preliminary data.</text>
</comment>
<dbReference type="Proteomes" id="UP000014155">
    <property type="component" value="Unassembled WGS sequence"/>
</dbReference>
<comment type="similarity">
    <text evidence="1">Belongs to the iron-sulfur cluster assembly SufBD family.</text>
</comment>
<dbReference type="AlphaFoldDB" id="S0FSU3"/>
<proteinExistence type="inferred from homology"/>
<dbReference type="InterPro" id="IPR037284">
    <property type="entry name" value="SUF_FeS_clus_asmbl_SufBD_sf"/>
</dbReference>
<feature type="domain" description="SUF system FeS cluster assembly SufBD core" evidence="2">
    <location>
        <begin position="102"/>
        <end position="331"/>
    </location>
</feature>
<dbReference type="PANTHER" id="PTHR43575:SF1">
    <property type="entry name" value="PROTEIN ABCI7, CHLOROPLASTIC"/>
    <property type="match status" value="1"/>
</dbReference>
<evidence type="ECO:0000313" key="3">
    <source>
        <dbReference type="EMBL" id="EMS73391.1"/>
    </source>
</evidence>
<sequence>MEKNILGKINRLQIPTWNALKINDTSVMIALEEMSAYTGNPLQKEYAGIRIRKEAPAELRGSAPAILGDTLGYVQRLCNYKLHITIPEGFTAKEPVILNFYLDRDNALLSDELFISAEAGSSASIILRYMSDGDSDCFHCGYTTLDVKADSSIRLIKLQMLAENHMGVDATEVNVEAGANASVVLAELGAKKSVSGCSVQLAGNSADADLDGVYIVNHERELDMNYRIEYRGENTQGNISLRGALLDNARKTAKSTLDFISGAAGAKGREEESVLALSPEAVNLSAPLLLCGEDNVDGQHATTTGKIDEEKLFYLMSRGIDEKEARKLIALASFSSVLEKIEPENLREEITASIQEALNNAD</sequence>
<dbReference type="eggNOG" id="COG0719">
    <property type="taxonomic scope" value="Bacteria"/>
</dbReference>
<dbReference type="Pfam" id="PF01458">
    <property type="entry name" value="SUFBD_core"/>
    <property type="match status" value="1"/>
</dbReference>
<keyword evidence="4" id="KW-1185">Reference proteome</keyword>
<dbReference type="SUPFAM" id="SSF101960">
    <property type="entry name" value="Stabilizer of iron transporter SufD"/>
    <property type="match status" value="1"/>
</dbReference>
<reference evidence="3 4" key="1">
    <citation type="journal article" date="2013" name="Genome Announc.">
        <title>Draft Genome Sequence of the Cellulolytic, Mesophilic, Anaerobic Bacterium Clostridium termitidis Strain CT1112 (DSM 5398).</title>
        <authorList>
            <person name="Lal S."/>
            <person name="Ramachandran U."/>
            <person name="Zhang X."/>
            <person name="Munir R."/>
            <person name="Sparling R."/>
            <person name="Levin D.B."/>
        </authorList>
    </citation>
    <scope>NUCLEOTIDE SEQUENCE [LARGE SCALE GENOMIC DNA]</scope>
    <source>
        <strain evidence="3 4">CT1112</strain>
    </source>
</reference>
<dbReference type="STRING" id="1195236.CTER_0619"/>
<dbReference type="InterPro" id="IPR055346">
    <property type="entry name" value="Fe-S_cluster_assembly_SufBD"/>
</dbReference>
<evidence type="ECO:0000313" key="4">
    <source>
        <dbReference type="Proteomes" id="UP000014155"/>
    </source>
</evidence>
<dbReference type="InterPro" id="IPR000825">
    <property type="entry name" value="SUF_FeS_clus_asmbl_SufBD_core"/>
</dbReference>